<dbReference type="CDD" id="cd01647">
    <property type="entry name" value="RT_LTR"/>
    <property type="match status" value="1"/>
</dbReference>
<reference evidence="13 14" key="1">
    <citation type="submission" date="2024-02" db="EMBL/GenBank/DDBJ databases">
        <authorList>
            <person name="Chen Y."/>
            <person name="Shah S."/>
            <person name="Dougan E. K."/>
            <person name="Thang M."/>
            <person name="Chan C."/>
        </authorList>
    </citation>
    <scope>NUCLEOTIDE SEQUENCE [LARGE SCALE GENOMIC DNA]</scope>
</reference>
<accession>A0ABP0IME4</accession>
<name>A0ABP0IME4_9DINO</name>
<dbReference type="InterPro" id="IPR001584">
    <property type="entry name" value="Integrase_cat-core"/>
</dbReference>
<organism evidence="13 14">
    <name type="scientific">Durusdinium trenchii</name>
    <dbReference type="NCBI Taxonomy" id="1381693"/>
    <lineage>
        <taxon>Eukaryota</taxon>
        <taxon>Sar</taxon>
        <taxon>Alveolata</taxon>
        <taxon>Dinophyceae</taxon>
        <taxon>Suessiales</taxon>
        <taxon>Symbiodiniaceae</taxon>
        <taxon>Durusdinium</taxon>
    </lineage>
</organism>
<feature type="region of interest" description="Disordered" evidence="10">
    <location>
        <begin position="488"/>
        <end position="560"/>
    </location>
</feature>
<dbReference type="InterPro" id="IPR043502">
    <property type="entry name" value="DNA/RNA_pol_sf"/>
</dbReference>
<keyword evidence="5" id="KW-0378">Hydrolase</keyword>
<dbReference type="Pfam" id="PF00078">
    <property type="entry name" value="RVT_1"/>
    <property type="match status" value="1"/>
</dbReference>
<dbReference type="InterPro" id="IPR001969">
    <property type="entry name" value="Aspartic_peptidase_AS"/>
</dbReference>
<evidence type="ECO:0000256" key="8">
    <source>
        <dbReference type="ARBA" id="ARBA00022918"/>
    </source>
</evidence>
<feature type="region of interest" description="Disordered" evidence="10">
    <location>
        <begin position="1491"/>
        <end position="1575"/>
    </location>
</feature>
<keyword evidence="3" id="KW-0540">Nuclease</keyword>
<evidence type="ECO:0000256" key="2">
    <source>
        <dbReference type="ARBA" id="ARBA00022695"/>
    </source>
</evidence>
<dbReference type="PROSITE" id="PS50994">
    <property type="entry name" value="INTEGRASE"/>
    <property type="match status" value="1"/>
</dbReference>
<keyword evidence="1" id="KW-0808">Transferase</keyword>
<feature type="compositionally biased region" description="Basic and acidic residues" evidence="10">
    <location>
        <begin position="149"/>
        <end position="165"/>
    </location>
</feature>
<comment type="caution">
    <text evidence="13">The sequence shown here is derived from an EMBL/GenBank/DDBJ whole genome shotgun (WGS) entry which is preliminary data.</text>
</comment>
<keyword evidence="14" id="KW-1185">Reference proteome</keyword>
<dbReference type="InterPro" id="IPR000477">
    <property type="entry name" value="RT_dom"/>
</dbReference>
<evidence type="ECO:0000256" key="4">
    <source>
        <dbReference type="ARBA" id="ARBA00022759"/>
    </source>
</evidence>
<dbReference type="InterPro" id="IPR012337">
    <property type="entry name" value="RNaseH-like_sf"/>
</dbReference>
<dbReference type="GO" id="GO:0003964">
    <property type="term" value="F:RNA-directed DNA polymerase activity"/>
    <property type="evidence" value="ECO:0007669"/>
    <property type="project" value="UniProtKB-KW"/>
</dbReference>
<dbReference type="PROSITE" id="PS00141">
    <property type="entry name" value="ASP_PROTEASE"/>
    <property type="match status" value="1"/>
</dbReference>
<feature type="region of interest" description="Disordered" evidence="10">
    <location>
        <begin position="213"/>
        <end position="256"/>
    </location>
</feature>
<keyword evidence="4" id="KW-0255">Endonuclease</keyword>
<dbReference type="SUPFAM" id="SSF56672">
    <property type="entry name" value="DNA/RNA polymerases"/>
    <property type="match status" value="1"/>
</dbReference>
<keyword evidence="7" id="KW-0229">DNA integration</keyword>
<dbReference type="Gene3D" id="3.30.70.270">
    <property type="match status" value="2"/>
</dbReference>
<keyword evidence="9" id="KW-0511">Multifunctional enzyme</keyword>
<evidence type="ECO:0000259" key="11">
    <source>
        <dbReference type="PROSITE" id="PS50878"/>
    </source>
</evidence>
<evidence type="ECO:0000256" key="1">
    <source>
        <dbReference type="ARBA" id="ARBA00022679"/>
    </source>
</evidence>
<gene>
    <name evidence="13" type="ORF">SCF082_LOCUS7891</name>
</gene>
<evidence type="ECO:0000256" key="10">
    <source>
        <dbReference type="SAM" id="MobiDB-lite"/>
    </source>
</evidence>
<keyword evidence="2" id="KW-0548">Nucleotidyltransferase</keyword>
<feature type="compositionally biased region" description="Basic and acidic residues" evidence="10">
    <location>
        <begin position="107"/>
        <end position="140"/>
    </location>
</feature>
<feature type="region of interest" description="Disordered" evidence="10">
    <location>
        <begin position="1"/>
        <end position="43"/>
    </location>
</feature>
<feature type="domain" description="Integrase catalytic" evidence="12">
    <location>
        <begin position="1769"/>
        <end position="1940"/>
    </location>
</feature>
<dbReference type="PANTHER" id="PTHR37984">
    <property type="entry name" value="PROTEIN CBG26694"/>
    <property type="match status" value="1"/>
</dbReference>
<evidence type="ECO:0000256" key="5">
    <source>
        <dbReference type="ARBA" id="ARBA00022801"/>
    </source>
</evidence>
<dbReference type="InterPro" id="IPR050951">
    <property type="entry name" value="Retrovirus_Pol_polyprotein"/>
</dbReference>
<evidence type="ECO:0000259" key="12">
    <source>
        <dbReference type="PROSITE" id="PS50994"/>
    </source>
</evidence>
<dbReference type="InterPro" id="IPR041577">
    <property type="entry name" value="RT_RNaseH_2"/>
</dbReference>
<dbReference type="PROSITE" id="PS50878">
    <property type="entry name" value="RT_POL"/>
    <property type="match status" value="1"/>
</dbReference>
<dbReference type="PROSITE" id="PS50096">
    <property type="entry name" value="IQ"/>
    <property type="match status" value="1"/>
</dbReference>
<dbReference type="Proteomes" id="UP001642464">
    <property type="component" value="Unassembled WGS sequence"/>
</dbReference>
<evidence type="ECO:0000256" key="6">
    <source>
        <dbReference type="ARBA" id="ARBA00022842"/>
    </source>
</evidence>
<dbReference type="Gene3D" id="3.30.420.10">
    <property type="entry name" value="Ribonuclease H-like superfamily/Ribonuclease H"/>
    <property type="match status" value="1"/>
</dbReference>
<keyword evidence="6" id="KW-0460">Magnesium</keyword>
<feature type="compositionally biased region" description="Low complexity" evidence="10">
    <location>
        <begin position="26"/>
        <end position="43"/>
    </location>
</feature>
<evidence type="ECO:0000256" key="7">
    <source>
        <dbReference type="ARBA" id="ARBA00022908"/>
    </source>
</evidence>
<feature type="compositionally biased region" description="Basic and acidic residues" evidence="10">
    <location>
        <begin position="1546"/>
        <end position="1556"/>
    </location>
</feature>
<evidence type="ECO:0000313" key="13">
    <source>
        <dbReference type="EMBL" id="CAK9003756.1"/>
    </source>
</evidence>
<dbReference type="Gene3D" id="3.10.10.10">
    <property type="entry name" value="HIV Type 1 Reverse Transcriptase, subunit A, domain 1"/>
    <property type="match status" value="1"/>
</dbReference>
<keyword evidence="8 13" id="KW-0695">RNA-directed DNA polymerase</keyword>
<evidence type="ECO:0000256" key="3">
    <source>
        <dbReference type="ARBA" id="ARBA00022722"/>
    </source>
</evidence>
<dbReference type="Pfam" id="PF17919">
    <property type="entry name" value="RT_RNaseH_2"/>
    <property type="match status" value="1"/>
</dbReference>
<dbReference type="PANTHER" id="PTHR37984:SF5">
    <property type="entry name" value="PROTEIN NYNRIN-LIKE"/>
    <property type="match status" value="1"/>
</dbReference>
<feature type="region of interest" description="Disordered" evidence="10">
    <location>
        <begin position="69"/>
        <end position="180"/>
    </location>
</feature>
<sequence length="2173" mass="238329">MSEGQSHRAAIGGGTEDRPDPDPDPGSEGWEATAGESAGATASERLAAMWNDEVEGGDSVDRLAATLAGLEVSDDDARSSTRNQHGTAEDRQTRPSLVGRLESVDEVNAHRQARERADEAEVPQRHENAHRDVAAERQPGRAEGLQRQVNDRGDEALEEQRHWSEAPKSQPIDTDDEEERRFKEEFMNLVRESIRAELADGITRKQRWAMALGKGPAPTDLDERAAAPRAAEGAGMQTPAPTRRSRGQRWHASPSALSTLDEAGAQGRVQVLQAGLTPPTLKEGFLMEDLRAFAEEYALYHRKACAVGQAPQGIAETLPRGVLSDLAGMINARNVGDEQYCPITPSEVRVAEIDYLLRMHGGVDSQGRAIQKIANSFDALARSILRQRQDPTARLGRLLGRLEVLAHDSSLHYPPGSGVLEVLSNSGKVNAQLRRQLVDALPDGWRELVETEVIARGSDTFAEVFAVCRDIARDLWDKVWLAGADGFAKQKKSPGETSSQPKSSDGGSGSNGKVRGKGKSRGNHDGGGGGKQQDQAKGGTSRSGGGKKSPGKAAPQRKVKQVAGTTCGGCGAAGHPFFIREDGRRVKNCDKFVDKAKFSELIEQWKRAESASTRRVVTDNQKVVIDPAHLQRAKVPIYFFSNMQEDLNFGDKRKAEYGCVLVDSGADMSIMPDRVLAKLRQELGDLRVSRPSATDGTAITTADGRRHAVVGVITLTLSIDLGLAPLGSLIRCRFLVPDGDTYDSKEVLLGQDVLDAAGIPSLLETLGDAAHRASNGQVLDATVAASSLADAERTAATHRVALRNVVGDDESHGAGTGQDVVEPASGDFEPHPVLGKQLPMLEDPDDDEIFQDDQGIPSSLDAPDAVALQAAIDGIRDRAIAEGLPPSAVPRLEHLLEEYREVFTLGFNSSMLPADTEPWVEPYDPDALRRYQERVRGMPARKYSKQAMQFMDQHTAMLVEAGMLIPLEDANLPDDAPRVFAPAVCTRKKDGSFRLAFDLRPANAIIQPIFFPCPDAEDTLDRVLESGATIYASYDLTKAFWQVPLAERSRGLFVCQTVDVNGRARLWLPTRVLQGGRNATVAMAVFLNSVLEDLEENLPLSRFVDDLLLGSKDVDRHLDGVEDILRAFKQRHVYVSPKKTHLFTKSCEFLGYRISDGLRHVLPERISFVQSFPPPQTLERLSSFIGVVNWISGSIPGFHELVGPLQDLKRQRLKGLRSKRAEAMKRVPLKGHWLDEHQAAFEALKEAVARSVSLSVLHEEDAALLYVDASESGFAWALLAADPAELEKPHLQRVVRPVVFGGRRWRGAEQSYSVPRKECLAARDAVMKNERRLYRKHGFVLYSDHQNLLTAINSIYGGTQSRVVTGQLSRTAAYLTSIGNGYFAHVSSQDNLLADWMSRVGEDDLVPETATPTVRGIVVDLAEEAPAPPTRTDGLDPGDGLGDFETPGAHQTFVVGDREYGYGRGFRPAELDESAVLPNPLGQRYNLRRRRAPAGAGSATGSNPVVEPLEPDEPEVRHGENGASEEPGTRPGTRPDGTRPNGTRPDGTRPDTRQESESDSSATAPLGAGPMGAVEGPELVVNQDGITRPMSEYDAVLDLQVPIASYNQARASVLKKEGFQFPSMHQLREAQQRWQQAVTNGEVRRPQTANLPEHLANLTDELELDEEGDIRTINGLVARVVDGVIEVKRGSEWRLFIPVSEDEYHVRVLVELHSAGCHRRLAAMETAFDRVFVMAGSSAWMKFLIDRCLNCLTARHGSKIPRPMGNTVVAERPNEVLLVDFLKVYHPRPQTGVGVGGGVAMPYLLVMRDAFSLFTQLHPAPAASAAEAAAGILGWCTAYGVPKCLRSDHGSHFDNHVHEVLADCLSMESAFSVPRYPQSNGRAERAVQSVVSTLRSAISEAQLGHEQYVRLLPLVTLTMNEAPSATLGGISPHQAFFGRKERPPLERFVLLQEDGHPFRTVEITEPLRQRVLEFSEQVEELHRETFAIHEHRNARARERHNSRRHLDPLKLQIGDYVVYRWFSKTASKMAHRWLGPARVVALESGSCFLVEDLLTGSRFSVAAPHVAFYSNVLLETEVQELKRVMAFERYSHQVGTLESLALGEDGKWNVTVRYRGFQPDDPTGVGLEPLVPLFRNLPRTVVRFLKRLRNEGKADLVNAALSELGESSAILDL</sequence>
<evidence type="ECO:0000313" key="14">
    <source>
        <dbReference type="Proteomes" id="UP001642464"/>
    </source>
</evidence>
<dbReference type="InterPro" id="IPR043128">
    <property type="entry name" value="Rev_trsase/Diguanyl_cyclase"/>
</dbReference>
<proteinExistence type="predicted"/>
<dbReference type="EMBL" id="CAXAMM010004483">
    <property type="protein sequence ID" value="CAK9003756.1"/>
    <property type="molecule type" value="Genomic_DNA"/>
</dbReference>
<evidence type="ECO:0000256" key="9">
    <source>
        <dbReference type="ARBA" id="ARBA00023268"/>
    </source>
</evidence>
<protein>
    <submittedName>
        <fullName evidence="13">Pol polyprotein [Cleaved into: Reverse transcriptase/ribonuclease H (RT)</fullName>
    </submittedName>
</protein>
<feature type="domain" description="Reverse transcriptase" evidence="11">
    <location>
        <begin position="967"/>
        <end position="1154"/>
    </location>
</feature>
<dbReference type="SUPFAM" id="SSF53098">
    <property type="entry name" value="Ribonuclease H-like"/>
    <property type="match status" value="1"/>
</dbReference>
<dbReference type="CDD" id="cd00303">
    <property type="entry name" value="retropepsin_like"/>
    <property type="match status" value="1"/>
</dbReference>
<dbReference type="InterPro" id="IPR036397">
    <property type="entry name" value="RNaseH_sf"/>
</dbReference>
<feature type="compositionally biased region" description="Low complexity" evidence="10">
    <location>
        <begin position="1493"/>
        <end position="1508"/>
    </location>
</feature>